<feature type="domain" description="Major facilitator superfamily (MFS) profile" evidence="8">
    <location>
        <begin position="69"/>
        <end position="445"/>
    </location>
</feature>
<dbReference type="Proteomes" id="UP001501371">
    <property type="component" value="Unassembled WGS sequence"/>
</dbReference>
<keyword evidence="2" id="KW-1003">Cell membrane</keyword>
<feature type="transmembrane region" description="Helical" evidence="7">
    <location>
        <begin position="225"/>
        <end position="246"/>
    </location>
</feature>
<dbReference type="InterPro" id="IPR050189">
    <property type="entry name" value="MFS_Efflux_Transporters"/>
</dbReference>
<dbReference type="PANTHER" id="PTHR43124:SF3">
    <property type="entry name" value="CHLORAMPHENICOL EFFLUX PUMP RV0191"/>
    <property type="match status" value="1"/>
</dbReference>
<evidence type="ECO:0000256" key="5">
    <source>
        <dbReference type="ARBA" id="ARBA00023136"/>
    </source>
</evidence>
<evidence type="ECO:0000256" key="3">
    <source>
        <dbReference type="ARBA" id="ARBA00022692"/>
    </source>
</evidence>
<evidence type="ECO:0000313" key="9">
    <source>
        <dbReference type="EMBL" id="GAA1194110.1"/>
    </source>
</evidence>
<keyword evidence="10" id="KW-1185">Reference proteome</keyword>
<keyword evidence="5 7" id="KW-0472">Membrane</keyword>
<feature type="transmembrane region" description="Helical" evidence="7">
    <location>
        <begin position="379"/>
        <end position="398"/>
    </location>
</feature>
<feature type="region of interest" description="Disordered" evidence="6">
    <location>
        <begin position="457"/>
        <end position="491"/>
    </location>
</feature>
<organism evidence="9 10">
    <name type="scientific">Streptomyces hebeiensis</name>
    <dbReference type="NCBI Taxonomy" id="229486"/>
    <lineage>
        <taxon>Bacteria</taxon>
        <taxon>Bacillati</taxon>
        <taxon>Actinomycetota</taxon>
        <taxon>Actinomycetes</taxon>
        <taxon>Kitasatosporales</taxon>
        <taxon>Streptomycetaceae</taxon>
        <taxon>Streptomyces</taxon>
    </lineage>
</organism>
<dbReference type="EMBL" id="BAAAKV010000072">
    <property type="protein sequence ID" value="GAA1194110.1"/>
    <property type="molecule type" value="Genomic_DNA"/>
</dbReference>
<dbReference type="NCBIfam" id="NF033135">
    <property type="entry name" value="cmx_cmrA"/>
    <property type="match status" value="1"/>
</dbReference>
<dbReference type="PANTHER" id="PTHR43124">
    <property type="entry name" value="PURINE EFFLUX PUMP PBUE"/>
    <property type="match status" value="1"/>
</dbReference>
<name>A0ABP4FRL6_9ACTN</name>
<dbReference type="InterPro" id="IPR036259">
    <property type="entry name" value="MFS_trans_sf"/>
</dbReference>
<feature type="transmembrane region" description="Helical" evidence="7">
    <location>
        <begin position="355"/>
        <end position="372"/>
    </location>
</feature>
<evidence type="ECO:0000313" key="10">
    <source>
        <dbReference type="Proteomes" id="UP001501371"/>
    </source>
</evidence>
<feature type="transmembrane region" description="Helical" evidence="7">
    <location>
        <begin position="193"/>
        <end position="213"/>
    </location>
</feature>
<feature type="transmembrane region" description="Helical" evidence="7">
    <location>
        <begin position="329"/>
        <end position="349"/>
    </location>
</feature>
<feature type="compositionally biased region" description="Low complexity" evidence="6">
    <location>
        <begin position="18"/>
        <end position="33"/>
    </location>
</feature>
<comment type="subcellular location">
    <subcellularLocation>
        <location evidence="1">Cell membrane</location>
        <topology evidence="1">Multi-pass membrane protein</topology>
    </subcellularLocation>
</comment>
<feature type="transmembrane region" description="Helical" evidence="7">
    <location>
        <begin position="136"/>
        <end position="159"/>
    </location>
</feature>
<dbReference type="Gene3D" id="1.20.1250.20">
    <property type="entry name" value="MFS general substrate transporter like domains"/>
    <property type="match status" value="2"/>
</dbReference>
<feature type="compositionally biased region" description="Low complexity" evidence="6">
    <location>
        <begin position="462"/>
        <end position="491"/>
    </location>
</feature>
<evidence type="ECO:0000256" key="2">
    <source>
        <dbReference type="ARBA" id="ARBA00022475"/>
    </source>
</evidence>
<feature type="transmembrane region" description="Helical" evidence="7">
    <location>
        <begin position="102"/>
        <end position="124"/>
    </location>
</feature>
<feature type="transmembrane region" description="Helical" evidence="7">
    <location>
        <begin position="165"/>
        <end position="186"/>
    </location>
</feature>
<evidence type="ECO:0000256" key="6">
    <source>
        <dbReference type="SAM" id="MobiDB-lite"/>
    </source>
</evidence>
<feature type="transmembrane region" description="Helical" evidence="7">
    <location>
        <begin position="69"/>
        <end position="90"/>
    </location>
</feature>
<feature type="transmembrane region" description="Helical" evidence="7">
    <location>
        <begin position="267"/>
        <end position="289"/>
    </location>
</feature>
<proteinExistence type="predicted"/>
<evidence type="ECO:0000256" key="7">
    <source>
        <dbReference type="SAM" id="Phobius"/>
    </source>
</evidence>
<evidence type="ECO:0000259" key="8">
    <source>
        <dbReference type="PROSITE" id="PS50850"/>
    </source>
</evidence>
<feature type="transmembrane region" description="Helical" evidence="7">
    <location>
        <begin position="301"/>
        <end position="322"/>
    </location>
</feature>
<keyword evidence="4 7" id="KW-1133">Transmembrane helix</keyword>
<feature type="region of interest" description="Disordered" evidence="6">
    <location>
        <begin position="1"/>
        <end position="60"/>
    </location>
</feature>
<feature type="transmembrane region" description="Helical" evidence="7">
    <location>
        <begin position="418"/>
        <end position="441"/>
    </location>
</feature>
<dbReference type="CDD" id="cd17324">
    <property type="entry name" value="MFS_NepI_like"/>
    <property type="match status" value="1"/>
</dbReference>
<dbReference type="SUPFAM" id="SSF103473">
    <property type="entry name" value="MFS general substrate transporter"/>
    <property type="match status" value="1"/>
</dbReference>
<protein>
    <submittedName>
        <fullName evidence="9">MFS transporter</fullName>
    </submittedName>
</protein>
<keyword evidence="3 7" id="KW-0812">Transmembrane</keyword>
<accession>A0ABP4FRL6</accession>
<gene>
    <name evidence="9" type="ORF">GCM10009654_59070</name>
</gene>
<comment type="caution">
    <text evidence="9">The sequence shown here is derived from an EMBL/GenBank/DDBJ whole genome shotgun (WGS) entry which is preliminary data.</text>
</comment>
<evidence type="ECO:0000256" key="1">
    <source>
        <dbReference type="ARBA" id="ARBA00004651"/>
    </source>
</evidence>
<dbReference type="Pfam" id="PF07690">
    <property type="entry name" value="MFS_1"/>
    <property type="match status" value="1"/>
</dbReference>
<dbReference type="InterPro" id="IPR020846">
    <property type="entry name" value="MFS_dom"/>
</dbReference>
<sequence>MPDSADRTSPSPSPTVDAAAGADASTAEPTAATKADEAVHQSPRTDGTERAANTEGAANGPARARMPMAVYILGLSVFALGTSEFMLSGLLPPLAEDMGVSIPTAGLLISAFAIGMVIGAPLLAVATLRLPRRTTLIALITVFGLGQVMGALAPSYGILFASRVISAFACAGFWAVGASVAITMVPRDARARAMAVMIGGLSIANVLGVPAGAFLGEHLGWRSAFWAVGAASAIALAGVVTLIPRIPLPAEKPRLARELTIYRDRQVWLAIAVTALAAGGVFCAFSYLAPLLTDVAGLDGGWVPTVLALFGIGALVGTAIGGRYADAHLFGVLISGVSASTVLLGVLALAAGSPVVVVAVAFLLGVSAFYTAPALNARIFNIAAAAPTLAGATATASFNLGNTSGPWLGGVVIDADFGFASTAWAGAAMTAVAIVLAALSLRLHRTAARSRVVAGSAGTGTAGTLKASSSSPASSHSLSTCSASAAQADRA</sequence>
<dbReference type="InterPro" id="IPR011701">
    <property type="entry name" value="MFS"/>
</dbReference>
<dbReference type="PROSITE" id="PS50850">
    <property type="entry name" value="MFS"/>
    <property type="match status" value="1"/>
</dbReference>
<evidence type="ECO:0000256" key="4">
    <source>
        <dbReference type="ARBA" id="ARBA00022989"/>
    </source>
</evidence>
<reference evidence="10" key="1">
    <citation type="journal article" date="2019" name="Int. J. Syst. Evol. Microbiol.">
        <title>The Global Catalogue of Microorganisms (GCM) 10K type strain sequencing project: providing services to taxonomists for standard genome sequencing and annotation.</title>
        <authorList>
            <consortium name="The Broad Institute Genomics Platform"/>
            <consortium name="The Broad Institute Genome Sequencing Center for Infectious Disease"/>
            <person name="Wu L."/>
            <person name="Ma J."/>
        </authorList>
    </citation>
    <scope>NUCLEOTIDE SEQUENCE [LARGE SCALE GENOMIC DNA]</scope>
    <source>
        <strain evidence="10">JCM 12696</strain>
    </source>
</reference>